<comment type="caution">
    <text evidence="2">The sequence shown here is derived from an EMBL/GenBank/DDBJ whole genome shotgun (WGS) entry which is preliminary data.</text>
</comment>
<organism evidence="2 3">
    <name type="scientific">Trifolium medium</name>
    <dbReference type="NCBI Taxonomy" id="97028"/>
    <lineage>
        <taxon>Eukaryota</taxon>
        <taxon>Viridiplantae</taxon>
        <taxon>Streptophyta</taxon>
        <taxon>Embryophyta</taxon>
        <taxon>Tracheophyta</taxon>
        <taxon>Spermatophyta</taxon>
        <taxon>Magnoliopsida</taxon>
        <taxon>eudicotyledons</taxon>
        <taxon>Gunneridae</taxon>
        <taxon>Pentapetalae</taxon>
        <taxon>rosids</taxon>
        <taxon>fabids</taxon>
        <taxon>Fabales</taxon>
        <taxon>Fabaceae</taxon>
        <taxon>Papilionoideae</taxon>
        <taxon>50 kb inversion clade</taxon>
        <taxon>NPAAA clade</taxon>
        <taxon>Hologalegina</taxon>
        <taxon>IRL clade</taxon>
        <taxon>Trifolieae</taxon>
        <taxon>Trifolium</taxon>
    </lineage>
</organism>
<feature type="region of interest" description="Disordered" evidence="1">
    <location>
        <begin position="74"/>
        <end position="98"/>
    </location>
</feature>
<protein>
    <submittedName>
        <fullName evidence="2">Uncharacterized protein</fullName>
    </submittedName>
</protein>
<sequence>RDPHAAVNLLTTVDQIDQQWLEYMECVLNSDMIGNSAIIQSDTDTGYMTWFFKISHPYIIRIPAGYSIRPTETDVVVQEEPPTDTPTESTMKTHLLGK</sequence>
<proteinExistence type="predicted"/>
<feature type="non-terminal residue" evidence="2">
    <location>
        <position position="1"/>
    </location>
</feature>
<feature type="compositionally biased region" description="Low complexity" evidence="1">
    <location>
        <begin position="75"/>
        <end position="88"/>
    </location>
</feature>
<feature type="non-terminal residue" evidence="2">
    <location>
        <position position="98"/>
    </location>
</feature>
<evidence type="ECO:0000313" key="3">
    <source>
        <dbReference type="Proteomes" id="UP000265520"/>
    </source>
</evidence>
<dbReference type="Proteomes" id="UP000265520">
    <property type="component" value="Unassembled WGS sequence"/>
</dbReference>
<keyword evidence="3" id="KW-1185">Reference proteome</keyword>
<evidence type="ECO:0000256" key="1">
    <source>
        <dbReference type="SAM" id="MobiDB-lite"/>
    </source>
</evidence>
<reference evidence="2 3" key="1">
    <citation type="journal article" date="2018" name="Front. Plant Sci.">
        <title>Red Clover (Trifolium pratense) and Zigzag Clover (T. medium) - A Picture of Genomic Similarities and Differences.</title>
        <authorList>
            <person name="Dluhosova J."/>
            <person name="Istvanek J."/>
            <person name="Nedelnik J."/>
            <person name="Repkova J."/>
        </authorList>
    </citation>
    <scope>NUCLEOTIDE SEQUENCE [LARGE SCALE GENOMIC DNA]</scope>
    <source>
        <strain evidence="3">cv. 10/8</strain>
        <tissue evidence="2">Leaf</tissue>
    </source>
</reference>
<dbReference type="EMBL" id="LXQA010443265">
    <property type="protein sequence ID" value="MCI52166.1"/>
    <property type="molecule type" value="Genomic_DNA"/>
</dbReference>
<name>A0A392SWB2_9FABA</name>
<accession>A0A392SWB2</accession>
<evidence type="ECO:0000313" key="2">
    <source>
        <dbReference type="EMBL" id="MCI52166.1"/>
    </source>
</evidence>
<dbReference type="AlphaFoldDB" id="A0A392SWB2"/>